<feature type="domain" description="TonB-dependent receptor plug" evidence="8">
    <location>
        <begin position="139"/>
        <end position="260"/>
    </location>
</feature>
<keyword evidence="3 7" id="KW-1134">Transmembrane beta strand</keyword>
<dbReference type="InterPro" id="IPR023996">
    <property type="entry name" value="TonB-dep_OMP_SusC/RagA"/>
</dbReference>
<dbReference type="Gene3D" id="2.170.130.10">
    <property type="entry name" value="TonB-dependent receptor, plug domain"/>
    <property type="match status" value="1"/>
</dbReference>
<dbReference type="Proteomes" id="UP000233435">
    <property type="component" value="Unassembled WGS sequence"/>
</dbReference>
<dbReference type="Gene3D" id="2.60.40.1120">
    <property type="entry name" value="Carboxypeptidase-like, regulatory domain"/>
    <property type="match status" value="1"/>
</dbReference>
<dbReference type="NCBIfam" id="TIGR04057">
    <property type="entry name" value="SusC_RagA_signa"/>
    <property type="match status" value="1"/>
</dbReference>
<dbReference type="InterPro" id="IPR012910">
    <property type="entry name" value="Plug_dom"/>
</dbReference>
<dbReference type="EMBL" id="PJEO01000051">
    <property type="protein sequence ID" value="PKQ44215.1"/>
    <property type="molecule type" value="Genomic_DNA"/>
</dbReference>
<evidence type="ECO:0000256" key="5">
    <source>
        <dbReference type="ARBA" id="ARBA00023136"/>
    </source>
</evidence>
<dbReference type="GO" id="GO:0009279">
    <property type="term" value="C:cell outer membrane"/>
    <property type="evidence" value="ECO:0007669"/>
    <property type="project" value="UniProtKB-SubCell"/>
</dbReference>
<evidence type="ECO:0000313" key="9">
    <source>
        <dbReference type="EMBL" id="PKQ44215.1"/>
    </source>
</evidence>
<protein>
    <submittedName>
        <fullName evidence="9">SusC/RagA family TonB-linked outer membrane protein</fullName>
    </submittedName>
</protein>
<dbReference type="SUPFAM" id="SSF56935">
    <property type="entry name" value="Porins"/>
    <property type="match status" value="1"/>
</dbReference>
<accession>A0A2N3HGX3</accession>
<dbReference type="InterPro" id="IPR039426">
    <property type="entry name" value="TonB-dep_rcpt-like"/>
</dbReference>
<name>A0A2N3HGX3_9FLAO</name>
<dbReference type="SUPFAM" id="SSF49464">
    <property type="entry name" value="Carboxypeptidase regulatory domain-like"/>
    <property type="match status" value="1"/>
</dbReference>
<comment type="similarity">
    <text evidence="7">Belongs to the TonB-dependent receptor family.</text>
</comment>
<keyword evidence="6 7" id="KW-0998">Cell outer membrane</keyword>
<comment type="subcellular location">
    <subcellularLocation>
        <location evidence="1 7">Cell outer membrane</location>
        <topology evidence="1 7">Multi-pass membrane protein</topology>
    </subcellularLocation>
</comment>
<dbReference type="Pfam" id="PF13715">
    <property type="entry name" value="CarbopepD_reg_2"/>
    <property type="match status" value="1"/>
</dbReference>
<gene>
    <name evidence="9" type="ORF">CSW08_14020</name>
</gene>
<dbReference type="InterPro" id="IPR037066">
    <property type="entry name" value="Plug_dom_sf"/>
</dbReference>
<dbReference type="OrthoDB" id="9768177at2"/>
<evidence type="ECO:0000256" key="7">
    <source>
        <dbReference type="PROSITE-ProRule" id="PRU01360"/>
    </source>
</evidence>
<sequence length="1004" mass="111574">MKNIDKTIYRNSLFLVFYLLTVPSHATTLSPLIFHANSLPSVAVQQSEVHGTITDTQGLPLAGVAISVKGTQKGTVSDFNGFYTIKVDANETLVFSFIGFKTHEIAVQGRNELNLVLETDITALSTVEINAGYYTVNDRERTGNISRITAKEIETQPVANPLSALQGRMPGVYIQQRSGVPGGGFIVRIRGQNSITKGNDPLYIVDGVPFISSTLASLGTEIVSNANPLSSINPSDIESVEVLKDADATAIYGSRGANGVVLITTKRGKVGKTEVSFDFQSGVGSVANRMDLLNTSQYLEMRQEAFINDGVTPTATNAPDLLVWNQQRYTDWQDTLIGGTSYISDAQVKVSGGSEHTQFLAGASAYKETTVIPGDFDYKRFSFNSAMNHRSENDRFTAAVNIMYAMEDSGLPNVDLTYSALTLPPNTPELLDDNGDLVFFRDITNPLIYTKRQYEAQNTNFIANAQFAYQIFDGLKLGTSIGYNNMHRDEIAIRPSSSRNPASTSPQSSDFADTKVSSWIMEPQLEYQKTWGDLSLKTLVGATIQQNNQSSKTLSGSGYSNDALMEDLAAAASVTVLRSSQSEYKYQAVYGRLNLGFKERYYVNLTGRRDGSSRFGPENRFANFGAVGLAWIVSEEPIFEAKRVFSYGKVRASYGTTGNDQIGDYGYLDTYSPTSYAYQGVSGLYPTRLYNSDFGWERNKKFETAMDLGFFRDRLMLSLVYYNNRSDNQLIGLPLPLSTGFSNIQSNLNATVENSGWEFNLETININTEHFTWKSSLNLSIPKTKLVRYPDLETSVHANRYRVGQSLFVVPAFHSTGVNPDTGIYGFEDVDMDGAISIPNDYQFLQDIRPEFYGGFLNSIRYKRLTLDCLLQFNKELGLNYLNMFFYAPGNISNQSAEVLDRWQEPGDVAAFQKFTQGFNQARTAYTNTNFADNFYQDIFYIRIKNVNLSYSIPTERLPFTSARLYIQGQNLFTITDYKGLDPEGGVRSLPPLRVISLGLQCSF</sequence>
<evidence type="ECO:0000256" key="2">
    <source>
        <dbReference type="ARBA" id="ARBA00022448"/>
    </source>
</evidence>
<evidence type="ECO:0000259" key="8">
    <source>
        <dbReference type="Pfam" id="PF07715"/>
    </source>
</evidence>
<evidence type="ECO:0000256" key="1">
    <source>
        <dbReference type="ARBA" id="ARBA00004571"/>
    </source>
</evidence>
<proteinExistence type="inferred from homology"/>
<dbReference type="InterPro" id="IPR036942">
    <property type="entry name" value="Beta-barrel_TonB_sf"/>
</dbReference>
<evidence type="ECO:0000313" key="10">
    <source>
        <dbReference type="Proteomes" id="UP000233435"/>
    </source>
</evidence>
<evidence type="ECO:0000256" key="4">
    <source>
        <dbReference type="ARBA" id="ARBA00022692"/>
    </source>
</evidence>
<comment type="caution">
    <text evidence="9">The sequence shown here is derived from an EMBL/GenBank/DDBJ whole genome shotgun (WGS) entry which is preliminary data.</text>
</comment>
<keyword evidence="2 7" id="KW-0813">Transport</keyword>
<dbReference type="AlphaFoldDB" id="A0A2N3HGX3"/>
<organism evidence="9 10">
    <name type="scientific">Confluentibacter flavum</name>
    <dbReference type="NCBI Taxonomy" id="1909700"/>
    <lineage>
        <taxon>Bacteria</taxon>
        <taxon>Pseudomonadati</taxon>
        <taxon>Bacteroidota</taxon>
        <taxon>Flavobacteriia</taxon>
        <taxon>Flavobacteriales</taxon>
        <taxon>Flavobacteriaceae</taxon>
        <taxon>Confluentibacter</taxon>
    </lineage>
</organism>
<dbReference type="InterPro" id="IPR008969">
    <property type="entry name" value="CarboxyPept-like_regulatory"/>
</dbReference>
<dbReference type="RefSeq" id="WP_106660500.1">
    <property type="nucleotide sequence ID" value="NZ_PJEO01000051.1"/>
</dbReference>
<dbReference type="InterPro" id="IPR023997">
    <property type="entry name" value="TonB-dep_OMP_SusC/RagA_CS"/>
</dbReference>
<dbReference type="Gene3D" id="2.40.170.20">
    <property type="entry name" value="TonB-dependent receptor, beta-barrel domain"/>
    <property type="match status" value="1"/>
</dbReference>
<evidence type="ECO:0000256" key="6">
    <source>
        <dbReference type="ARBA" id="ARBA00023237"/>
    </source>
</evidence>
<keyword evidence="4 7" id="KW-0812">Transmembrane</keyword>
<dbReference type="PROSITE" id="PS52016">
    <property type="entry name" value="TONB_DEPENDENT_REC_3"/>
    <property type="match status" value="1"/>
</dbReference>
<keyword evidence="5 7" id="KW-0472">Membrane</keyword>
<dbReference type="Pfam" id="PF07715">
    <property type="entry name" value="Plug"/>
    <property type="match status" value="1"/>
</dbReference>
<dbReference type="NCBIfam" id="TIGR04056">
    <property type="entry name" value="OMP_RagA_SusC"/>
    <property type="match status" value="1"/>
</dbReference>
<keyword evidence="10" id="KW-1185">Reference proteome</keyword>
<reference evidence="9 10" key="1">
    <citation type="submission" date="2017-12" db="EMBL/GenBank/DDBJ databases">
        <title>Confluentibacter flavum sp. nov., isolated from the saline lake.</title>
        <authorList>
            <person name="Yu L."/>
        </authorList>
    </citation>
    <scope>NUCLEOTIDE SEQUENCE [LARGE SCALE GENOMIC DNA]</scope>
    <source>
        <strain evidence="9 10">3B</strain>
    </source>
</reference>
<evidence type="ECO:0000256" key="3">
    <source>
        <dbReference type="ARBA" id="ARBA00022452"/>
    </source>
</evidence>